<feature type="transmembrane region" description="Helical" evidence="1">
    <location>
        <begin position="108"/>
        <end position="131"/>
    </location>
</feature>
<keyword evidence="1" id="KW-1133">Transmembrane helix</keyword>
<dbReference type="Proteomes" id="UP001589810">
    <property type="component" value="Unassembled WGS sequence"/>
</dbReference>
<evidence type="ECO:0000313" key="3">
    <source>
        <dbReference type="Proteomes" id="UP001589810"/>
    </source>
</evidence>
<feature type="transmembrane region" description="Helical" evidence="1">
    <location>
        <begin position="138"/>
        <end position="158"/>
    </location>
</feature>
<evidence type="ECO:0000313" key="2">
    <source>
        <dbReference type="EMBL" id="MFC0542658.1"/>
    </source>
</evidence>
<name>A0ABV6MQV4_9PSEU</name>
<dbReference type="EMBL" id="JBHLUD010000004">
    <property type="protein sequence ID" value="MFC0542658.1"/>
    <property type="molecule type" value="Genomic_DNA"/>
</dbReference>
<keyword evidence="1" id="KW-0472">Membrane</keyword>
<keyword evidence="3" id="KW-1185">Reference proteome</keyword>
<evidence type="ECO:0008006" key="4">
    <source>
        <dbReference type="Google" id="ProtNLM"/>
    </source>
</evidence>
<feature type="transmembrane region" description="Helical" evidence="1">
    <location>
        <begin position="50"/>
        <end position="69"/>
    </location>
</feature>
<feature type="transmembrane region" description="Helical" evidence="1">
    <location>
        <begin position="81"/>
        <end position="102"/>
    </location>
</feature>
<gene>
    <name evidence="2" type="ORF">ACFFH7_14270</name>
</gene>
<dbReference type="RefSeq" id="WP_273941074.1">
    <property type="nucleotide sequence ID" value="NZ_CP097263.1"/>
</dbReference>
<proteinExistence type="predicted"/>
<accession>A0ABV6MQV4</accession>
<sequence length="161" mass="16416">MHKRPAASAEQVLPARGLAGQCARAAAVGGALGLVVIVFASTIRNQELEALGELAVAVLAAWALSWPLLRIVRVGRPWLTALLAPVALVALARGLAMLASSVSVLGPWYQATTVIAVTVVTAGSYAAAAFVGGPGARAHWRITVAVAVVVLISVSIVVEPI</sequence>
<reference evidence="2 3" key="1">
    <citation type="submission" date="2024-09" db="EMBL/GenBank/DDBJ databases">
        <authorList>
            <person name="Sun Q."/>
            <person name="Mori K."/>
        </authorList>
    </citation>
    <scope>NUCLEOTIDE SEQUENCE [LARGE SCALE GENOMIC DNA]</scope>
    <source>
        <strain evidence="2 3">TBRC 1432</strain>
    </source>
</reference>
<protein>
    <recommendedName>
        <fullName evidence="4">Integral membrane protein</fullName>
    </recommendedName>
</protein>
<feature type="transmembrane region" description="Helical" evidence="1">
    <location>
        <begin position="21"/>
        <end position="44"/>
    </location>
</feature>
<comment type="caution">
    <text evidence="2">The sequence shown here is derived from an EMBL/GenBank/DDBJ whole genome shotgun (WGS) entry which is preliminary data.</text>
</comment>
<organism evidence="2 3">
    <name type="scientific">Kutzneria chonburiensis</name>
    <dbReference type="NCBI Taxonomy" id="1483604"/>
    <lineage>
        <taxon>Bacteria</taxon>
        <taxon>Bacillati</taxon>
        <taxon>Actinomycetota</taxon>
        <taxon>Actinomycetes</taxon>
        <taxon>Pseudonocardiales</taxon>
        <taxon>Pseudonocardiaceae</taxon>
        <taxon>Kutzneria</taxon>
    </lineage>
</organism>
<keyword evidence="1" id="KW-0812">Transmembrane</keyword>
<evidence type="ECO:0000256" key="1">
    <source>
        <dbReference type="SAM" id="Phobius"/>
    </source>
</evidence>